<sequence length="352" mass="37562">MAHPPIKFAAPPAIPLGSLILVTGANGLIASHVVDQLLAGGYRVRGTVRSLERSAWLKPCFAARHGAGRLEIVEVPDLAAPGVWDMQLSGGVAGIISVAGLVDLMLSDVEAAVADDLAAVHGMLRAAQAQPSVKTFVLTSTVWAAWTPEADVARTVTEASWNDAAIALAADASVPRDGKGIAPFMAFRTRVEQACWGWVGREKPRFAFNTVLPDMVLGTVFNARAQTASTSGMVKWLYDGARLDVLNHIPPQWFINAADNGRLYLALLATGVSGQRVFGCAGRFSWPAVLEVLKAQYPEQKGFVDLADAGQDRTELQAQSDKALALLRATGQDSWTSMEQSVRSAMESYLPV</sequence>
<dbReference type="Proteomes" id="UP001287356">
    <property type="component" value="Unassembled WGS sequence"/>
</dbReference>
<comment type="caution">
    <text evidence="4">The sequence shown here is derived from an EMBL/GenBank/DDBJ whole genome shotgun (WGS) entry which is preliminary data.</text>
</comment>
<dbReference type="EMBL" id="JAULSN010000001">
    <property type="protein sequence ID" value="KAK3382684.1"/>
    <property type="molecule type" value="Genomic_DNA"/>
</dbReference>
<keyword evidence="5" id="KW-1185">Reference proteome</keyword>
<dbReference type="InterPro" id="IPR050425">
    <property type="entry name" value="NAD(P)_dehydrat-like"/>
</dbReference>
<dbReference type="AlphaFoldDB" id="A0AAE0NJI4"/>
<dbReference type="Pfam" id="PF01370">
    <property type="entry name" value="Epimerase"/>
    <property type="match status" value="1"/>
</dbReference>
<accession>A0AAE0NJI4</accession>
<feature type="domain" description="NAD-dependent epimerase/dehydratase" evidence="3">
    <location>
        <begin position="20"/>
        <end position="141"/>
    </location>
</feature>
<dbReference type="SUPFAM" id="SSF51735">
    <property type="entry name" value="NAD(P)-binding Rossmann-fold domains"/>
    <property type="match status" value="1"/>
</dbReference>
<reference evidence="4" key="1">
    <citation type="journal article" date="2023" name="Mol. Phylogenet. Evol.">
        <title>Genome-scale phylogeny and comparative genomics of the fungal order Sordariales.</title>
        <authorList>
            <person name="Hensen N."/>
            <person name="Bonometti L."/>
            <person name="Westerberg I."/>
            <person name="Brannstrom I.O."/>
            <person name="Guillou S."/>
            <person name="Cros-Aarteil S."/>
            <person name="Calhoun S."/>
            <person name="Haridas S."/>
            <person name="Kuo A."/>
            <person name="Mondo S."/>
            <person name="Pangilinan J."/>
            <person name="Riley R."/>
            <person name="LaButti K."/>
            <person name="Andreopoulos B."/>
            <person name="Lipzen A."/>
            <person name="Chen C."/>
            <person name="Yan M."/>
            <person name="Daum C."/>
            <person name="Ng V."/>
            <person name="Clum A."/>
            <person name="Steindorff A."/>
            <person name="Ohm R.A."/>
            <person name="Martin F."/>
            <person name="Silar P."/>
            <person name="Natvig D.O."/>
            <person name="Lalanne C."/>
            <person name="Gautier V."/>
            <person name="Ament-Velasquez S.L."/>
            <person name="Kruys A."/>
            <person name="Hutchinson M.I."/>
            <person name="Powell A.J."/>
            <person name="Barry K."/>
            <person name="Miller A.N."/>
            <person name="Grigoriev I.V."/>
            <person name="Debuchy R."/>
            <person name="Gladieux P."/>
            <person name="Hiltunen Thoren M."/>
            <person name="Johannesson H."/>
        </authorList>
    </citation>
    <scope>NUCLEOTIDE SEQUENCE</scope>
    <source>
        <strain evidence="4">CBS 958.72</strain>
    </source>
</reference>
<evidence type="ECO:0000259" key="3">
    <source>
        <dbReference type="Pfam" id="PF01370"/>
    </source>
</evidence>
<evidence type="ECO:0000256" key="2">
    <source>
        <dbReference type="ARBA" id="ARBA00023445"/>
    </source>
</evidence>
<dbReference type="PANTHER" id="PTHR10366:SF562">
    <property type="entry name" value="ALDEHYDE REDUCTASE II (AFU_ORTHOLOGUE AFUA_1G11360)"/>
    <property type="match status" value="1"/>
</dbReference>
<name>A0AAE0NJI4_9PEZI</name>
<dbReference type="GO" id="GO:0016616">
    <property type="term" value="F:oxidoreductase activity, acting on the CH-OH group of donors, NAD or NADP as acceptor"/>
    <property type="evidence" value="ECO:0007669"/>
    <property type="project" value="TreeGrafter"/>
</dbReference>
<organism evidence="4 5">
    <name type="scientific">Lasiosphaeria ovina</name>
    <dbReference type="NCBI Taxonomy" id="92902"/>
    <lineage>
        <taxon>Eukaryota</taxon>
        <taxon>Fungi</taxon>
        <taxon>Dikarya</taxon>
        <taxon>Ascomycota</taxon>
        <taxon>Pezizomycotina</taxon>
        <taxon>Sordariomycetes</taxon>
        <taxon>Sordariomycetidae</taxon>
        <taxon>Sordariales</taxon>
        <taxon>Lasiosphaeriaceae</taxon>
        <taxon>Lasiosphaeria</taxon>
    </lineage>
</organism>
<gene>
    <name evidence="4" type="ORF">B0T24DRAFT_20355</name>
</gene>
<dbReference type="InterPro" id="IPR001509">
    <property type="entry name" value="Epimerase_deHydtase"/>
</dbReference>
<keyword evidence="1" id="KW-0560">Oxidoreductase</keyword>
<dbReference type="PANTHER" id="PTHR10366">
    <property type="entry name" value="NAD DEPENDENT EPIMERASE/DEHYDRATASE"/>
    <property type="match status" value="1"/>
</dbReference>
<proteinExistence type="inferred from homology"/>
<evidence type="ECO:0000313" key="5">
    <source>
        <dbReference type="Proteomes" id="UP001287356"/>
    </source>
</evidence>
<dbReference type="Gene3D" id="3.40.50.720">
    <property type="entry name" value="NAD(P)-binding Rossmann-like Domain"/>
    <property type="match status" value="1"/>
</dbReference>
<dbReference type="InterPro" id="IPR036291">
    <property type="entry name" value="NAD(P)-bd_dom_sf"/>
</dbReference>
<evidence type="ECO:0000256" key="1">
    <source>
        <dbReference type="ARBA" id="ARBA00023002"/>
    </source>
</evidence>
<evidence type="ECO:0000313" key="4">
    <source>
        <dbReference type="EMBL" id="KAK3382684.1"/>
    </source>
</evidence>
<reference evidence="4" key="2">
    <citation type="submission" date="2023-06" db="EMBL/GenBank/DDBJ databases">
        <authorList>
            <consortium name="Lawrence Berkeley National Laboratory"/>
            <person name="Haridas S."/>
            <person name="Hensen N."/>
            <person name="Bonometti L."/>
            <person name="Westerberg I."/>
            <person name="Brannstrom I.O."/>
            <person name="Guillou S."/>
            <person name="Cros-Aarteil S."/>
            <person name="Calhoun S."/>
            <person name="Kuo A."/>
            <person name="Mondo S."/>
            <person name="Pangilinan J."/>
            <person name="Riley R."/>
            <person name="Labutti K."/>
            <person name="Andreopoulos B."/>
            <person name="Lipzen A."/>
            <person name="Chen C."/>
            <person name="Yanf M."/>
            <person name="Daum C."/>
            <person name="Ng V."/>
            <person name="Clum A."/>
            <person name="Steindorff A."/>
            <person name="Ohm R."/>
            <person name="Martin F."/>
            <person name="Silar P."/>
            <person name="Natvig D."/>
            <person name="Lalanne C."/>
            <person name="Gautier V."/>
            <person name="Ament-Velasquez S.L."/>
            <person name="Kruys A."/>
            <person name="Hutchinson M.I."/>
            <person name="Powell A.J."/>
            <person name="Barry K."/>
            <person name="Miller A.N."/>
            <person name="Grigoriev I.V."/>
            <person name="Debuchy R."/>
            <person name="Gladieux P."/>
            <person name="Thoren M.H."/>
            <person name="Johannesson H."/>
        </authorList>
    </citation>
    <scope>NUCLEOTIDE SEQUENCE</scope>
    <source>
        <strain evidence="4">CBS 958.72</strain>
    </source>
</reference>
<protein>
    <recommendedName>
        <fullName evidence="3">NAD-dependent epimerase/dehydratase domain-containing protein</fullName>
    </recommendedName>
</protein>
<comment type="similarity">
    <text evidence="2">Belongs to the NAD(P)-dependent epimerase/dehydratase family. Dihydroflavonol-4-reductase subfamily.</text>
</comment>